<dbReference type="Gene3D" id="3.40.50.300">
    <property type="entry name" value="P-loop containing nucleotide triphosphate hydrolases"/>
    <property type="match status" value="1"/>
</dbReference>
<gene>
    <name evidence="12 15" type="primary">recF</name>
    <name evidence="15" type="ordered locus">Curi_c00040</name>
</gene>
<dbReference type="NCBIfam" id="TIGR00611">
    <property type="entry name" value="recf"/>
    <property type="match status" value="1"/>
</dbReference>
<keyword evidence="8 12" id="KW-0067">ATP-binding</keyword>
<feature type="binding site" evidence="12">
    <location>
        <begin position="30"/>
        <end position="37"/>
    </location>
    <ligand>
        <name>ATP</name>
        <dbReference type="ChEBI" id="CHEBI:30616"/>
    </ligand>
</feature>
<dbReference type="PROSITE" id="PS00617">
    <property type="entry name" value="RECF_1"/>
    <property type="match status" value="1"/>
</dbReference>
<dbReference type="Proteomes" id="UP000006094">
    <property type="component" value="Chromosome"/>
</dbReference>
<dbReference type="OrthoDB" id="9803889at2"/>
<dbReference type="Gene3D" id="1.20.1050.90">
    <property type="entry name" value="RecF/RecN/SMC, N-terminal domain"/>
    <property type="match status" value="1"/>
</dbReference>
<dbReference type="GO" id="GO:0005737">
    <property type="term" value="C:cytoplasm"/>
    <property type="evidence" value="ECO:0007669"/>
    <property type="project" value="UniProtKB-SubCell"/>
</dbReference>
<keyword evidence="9 12" id="KW-0238">DNA-binding</keyword>
<dbReference type="GO" id="GO:0003697">
    <property type="term" value="F:single-stranded DNA binding"/>
    <property type="evidence" value="ECO:0007669"/>
    <property type="project" value="UniProtKB-UniRule"/>
</dbReference>
<organism evidence="15 16">
    <name type="scientific">Gottschalkia acidurici (strain ATCC 7906 / DSM 604 / BCRC 14475 / CIP 104303 / KCTC 5404 / NCIMB 10678 / 9a)</name>
    <name type="common">Clostridium acidurici</name>
    <dbReference type="NCBI Taxonomy" id="1128398"/>
    <lineage>
        <taxon>Bacteria</taxon>
        <taxon>Bacillati</taxon>
        <taxon>Bacillota</taxon>
        <taxon>Tissierellia</taxon>
        <taxon>Tissierellales</taxon>
        <taxon>Gottschalkiaceae</taxon>
        <taxon>Gottschalkia</taxon>
    </lineage>
</organism>
<comment type="function">
    <text evidence="12 13">The RecF protein is involved in DNA metabolism; it is required for DNA replication and normal SOS inducibility. RecF binds preferentially to single-stranded, linear DNA. It also seems to bind ATP.</text>
</comment>
<dbReference type="GO" id="GO:0000731">
    <property type="term" value="P:DNA synthesis involved in DNA repair"/>
    <property type="evidence" value="ECO:0007669"/>
    <property type="project" value="TreeGrafter"/>
</dbReference>
<keyword evidence="5 12" id="KW-0235">DNA replication</keyword>
<dbReference type="SUPFAM" id="SSF52540">
    <property type="entry name" value="P-loop containing nucleoside triphosphate hydrolases"/>
    <property type="match status" value="1"/>
</dbReference>
<evidence type="ECO:0000256" key="11">
    <source>
        <dbReference type="ARBA" id="ARBA00023236"/>
    </source>
</evidence>
<dbReference type="PANTHER" id="PTHR32182:SF0">
    <property type="entry name" value="DNA REPLICATION AND REPAIR PROTEIN RECF"/>
    <property type="match status" value="1"/>
</dbReference>
<evidence type="ECO:0000313" key="15">
    <source>
        <dbReference type="EMBL" id="AFS77089.1"/>
    </source>
</evidence>
<dbReference type="PATRIC" id="fig|1128398.3.peg.4"/>
<accession>K0AV03</accession>
<dbReference type="HOGENOM" id="CLU_040267_0_1_9"/>
<dbReference type="PANTHER" id="PTHR32182">
    <property type="entry name" value="DNA REPLICATION AND REPAIR PROTEIN RECF"/>
    <property type="match status" value="1"/>
</dbReference>
<evidence type="ECO:0000256" key="2">
    <source>
        <dbReference type="ARBA" id="ARBA00008016"/>
    </source>
</evidence>
<evidence type="ECO:0000256" key="3">
    <source>
        <dbReference type="ARBA" id="ARBA00020170"/>
    </source>
</evidence>
<comment type="subcellular location">
    <subcellularLocation>
        <location evidence="1 12 13">Cytoplasm</location>
    </subcellularLocation>
</comment>
<evidence type="ECO:0000256" key="6">
    <source>
        <dbReference type="ARBA" id="ARBA00022741"/>
    </source>
</evidence>
<dbReference type="eggNOG" id="COG1195">
    <property type="taxonomic scope" value="Bacteria"/>
</dbReference>
<evidence type="ECO:0000259" key="14">
    <source>
        <dbReference type="Pfam" id="PF02463"/>
    </source>
</evidence>
<keyword evidence="4 12" id="KW-0963">Cytoplasm</keyword>
<dbReference type="PROSITE" id="PS00618">
    <property type="entry name" value="RECF_2"/>
    <property type="match status" value="1"/>
</dbReference>
<evidence type="ECO:0000256" key="5">
    <source>
        <dbReference type="ARBA" id="ARBA00022705"/>
    </source>
</evidence>
<keyword evidence="16" id="KW-1185">Reference proteome</keyword>
<dbReference type="InterPro" id="IPR027417">
    <property type="entry name" value="P-loop_NTPase"/>
</dbReference>
<sequence length="373" mass="43356">MHVESIRLINFRNYKKLNIKLNKNLNIFLGHNAQGKTNLLESIYIASSGRSYRTNRDRELINIEKDAGYIGLKVVKSEFDKYIEIKFEKSKNKRVRINKVEIDKLSELIGQINVVIFSPEDLNLIKGGPLERRSFLDIEISQIKPRYRYNLSKYNKILFQRNNLLKKVKYDNTNLKTIDIWNQQLIDTGTEIIIDRINFTKGLSDISKDIHKKLTTENENLSIHYVSSFKVDEENIKREEIKENFKKLLDKSLDRDIERCTTEYGPHRDDIEILINGMTCRTYGSQGQQRTAALSLKLAEVELIKSEIGEYPILLLDDVLSELDINRRKSLVTTFKDIQTIITSTDDIEVDDIGEESKSVFLINNGEVLYKKG</sequence>
<proteinExistence type="inferred from homology"/>
<evidence type="ECO:0000256" key="7">
    <source>
        <dbReference type="ARBA" id="ARBA00022763"/>
    </source>
</evidence>
<feature type="domain" description="RecF/RecN/SMC N-terminal" evidence="14">
    <location>
        <begin position="3"/>
        <end position="353"/>
    </location>
</feature>
<name>K0AV03_GOTA9</name>
<evidence type="ECO:0000256" key="13">
    <source>
        <dbReference type="RuleBase" id="RU000578"/>
    </source>
</evidence>
<reference evidence="15 16" key="1">
    <citation type="journal article" date="2012" name="PLoS ONE">
        <title>The purine-utilizing bacterium Clostridium acidurici 9a: a genome-guided metabolic reconsideration.</title>
        <authorList>
            <person name="Hartwich K."/>
            <person name="Poehlein A."/>
            <person name="Daniel R."/>
        </authorList>
    </citation>
    <scope>NUCLEOTIDE SEQUENCE [LARGE SCALE GENOMIC DNA]</scope>
    <source>
        <strain evidence="16">ATCC 7906 / DSM 604 / BCRC 14475 / CIP 104303 / KCTC 5404 / NCIMB 10678 / 9a</strain>
    </source>
</reference>
<keyword evidence="10 12" id="KW-0234">DNA repair</keyword>
<dbReference type="KEGG" id="cad:Curi_c00040"/>
<dbReference type="GO" id="GO:0006302">
    <property type="term" value="P:double-strand break repair"/>
    <property type="evidence" value="ECO:0007669"/>
    <property type="project" value="TreeGrafter"/>
</dbReference>
<dbReference type="InterPro" id="IPR003395">
    <property type="entry name" value="RecF/RecN/SMC_N"/>
</dbReference>
<evidence type="ECO:0000256" key="12">
    <source>
        <dbReference type="HAMAP-Rule" id="MF_00365"/>
    </source>
</evidence>
<comment type="similarity">
    <text evidence="2 12 13">Belongs to the RecF family.</text>
</comment>
<keyword evidence="7 12" id="KW-0227">DNA damage</keyword>
<dbReference type="InterPro" id="IPR018078">
    <property type="entry name" value="DNA-binding_RecF_CS"/>
</dbReference>
<dbReference type="InterPro" id="IPR042174">
    <property type="entry name" value="RecF_2"/>
</dbReference>
<dbReference type="AlphaFoldDB" id="K0AV03"/>
<dbReference type="EMBL" id="CP003326">
    <property type="protein sequence ID" value="AFS77089.1"/>
    <property type="molecule type" value="Genomic_DNA"/>
</dbReference>
<dbReference type="InterPro" id="IPR001238">
    <property type="entry name" value="DNA-binding_RecF"/>
</dbReference>
<dbReference type="RefSeq" id="WP_014966226.1">
    <property type="nucleotide sequence ID" value="NC_018664.1"/>
</dbReference>
<evidence type="ECO:0000313" key="16">
    <source>
        <dbReference type="Proteomes" id="UP000006094"/>
    </source>
</evidence>
<evidence type="ECO:0000256" key="9">
    <source>
        <dbReference type="ARBA" id="ARBA00023125"/>
    </source>
</evidence>
<dbReference type="STRING" id="1128398.Curi_c00040"/>
<evidence type="ECO:0000256" key="1">
    <source>
        <dbReference type="ARBA" id="ARBA00004496"/>
    </source>
</evidence>
<protein>
    <recommendedName>
        <fullName evidence="3 12">DNA replication and repair protein RecF</fullName>
    </recommendedName>
</protein>
<dbReference type="CDD" id="cd03242">
    <property type="entry name" value="ABC_RecF"/>
    <property type="match status" value="1"/>
</dbReference>
<keyword evidence="11 12" id="KW-0742">SOS response</keyword>
<dbReference type="GO" id="GO:0006260">
    <property type="term" value="P:DNA replication"/>
    <property type="evidence" value="ECO:0007669"/>
    <property type="project" value="UniProtKB-UniRule"/>
</dbReference>
<dbReference type="GO" id="GO:0009432">
    <property type="term" value="P:SOS response"/>
    <property type="evidence" value="ECO:0007669"/>
    <property type="project" value="UniProtKB-UniRule"/>
</dbReference>
<evidence type="ECO:0000256" key="8">
    <source>
        <dbReference type="ARBA" id="ARBA00022840"/>
    </source>
</evidence>
<dbReference type="HAMAP" id="MF_00365">
    <property type="entry name" value="RecF"/>
    <property type="match status" value="1"/>
</dbReference>
<keyword evidence="6 12" id="KW-0547">Nucleotide-binding</keyword>
<evidence type="ECO:0000256" key="10">
    <source>
        <dbReference type="ARBA" id="ARBA00023204"/>
    </source>
</evidence>
<dbReference type="Pfam" id="PF02463">
    <property type="entry name" value="SMC_N"/>
    <property type="match status" value="1"/>
</dbReference>
<evidence type="ECO:0000256" key="4">
    <source>
        <dbReference type="ARBA" id="ARBA00022490"/>
    </source>
</evidence>
<dbReference type="GO" id="GO:0005524">
    <property type="term" value="F:ATP binding"/>
    <property type="evidence" value="ECO:0007669"/>
    <property type="project" value="UniProtKB-UniRule"/>
</dbReference>